<evidence type="ECO:0000313" key="3">
    <source>
        <dbReference type="Proteomes" id="UP001589813"/>
    </source>
</evidence>
<evidence type="ECO:0000313" key="2">
    <source>
        <dbReference type="EMBL" id="MFC0049045.1"/>
    </source>
</evidence>
<organism evidence="2 3">
    <name type="scientific">Rheinheimera tilapiae</name>
    <dbReference type="NCBI Taxonomy" id="875043"/>
    <lineage>
        <taxon>Bacteria</taxon>
        <taxon>Pseudomonadati</taxon>
        <taxon>Pseudomonadota</taxon>
        <taxon>Gammaproteobacteria</taxon>
        <taxon>Chromatiales</taxon>
        <taxon>Chromatiaceae</taxon>
        <taxon>Rheinheimera</taxon>
    </lineage>
</organism>
<sequence>MSLQLSRTKSQIRLCSTLCALLIISSASAENACSSKELQGSWELQSAIYRDQSGKVVAEIKDQQTKSRKLIAGRHFSFITWAPDGKFQVAASGSFSADANGYHEQVDATSLPRLQGKTYHFQCKISGNNWLHQGLEDGIQIEEHWLRVSGMHN</sequence>
<proteinExistence type="predicted"/>
<dbReference type="Proteomes" id="UP001589813">
    <property type="component" value="Unassembled WGS sequence"/>
</dbReference>
<gene>
    <name evidence="2" type="ORF">ACFFJP_12185</name>
</gene>
<dbReference type="Gene3D" id="2.40.128.490">
    <property type="entry name" value="Uncharacterised protein PF14869, DUF4488"/>
    <property type="match status" value="1"/>
</dbReference>
<keyword evidence="3" id="KW-1185">Reference proteome</keyword>
<feature type="signal peptide" evidence="1">
    <location>
        <begin position="1"/>
        <end position="29"/>
    </location>
</feature>
<evidence type="ECO:0008006" key="4">
    <source>
        <dbReference type="Google" id="ProtNLM"/>
    </source>
</evidence>
<feature type="chain" id="PRO_5045455086" description="DUF4488 domain-containing protein" evidence="1">
    <location>
        <begin position="30"/>
        <end position="153"/>
    </location>
</feature>
<evidence type="ECO:0000256" key="1">
    <source>
        <dbReference type="SAM" id="SignalP"/>
    </source>
</evidence>
<reference evidence="2 3" key="1">
    <citation type="submission" date="2024-09" db="EMBL/GenBank/DDBJ databases">
        <authorList>
            <person name="Sun Q."/>
            <person name="Mori K."/>
        </authorList>
    </citation>
    <scope>NUCLEOTIDE SEQUENCE [LARGE SCALE GENOMIC DNA]</scope>
    <source>
        <strain evidence="2 3">KCTC 23315</strain>
    </source>
</reference>
<keyword evidence="1" id="KW-0732">Signal</keyword>
<dbReference type="RefSeq" id="WP_377244190.1">
    <property type="nucleotide sequence ID" value="NZ_JBHLXP010000003.1"/>
</dbReference>
<dbReference type="EMBL" id="JBHLXP010000003">
    <property type="protein sequence ID" value="MFC0049045.1"/>
    <property type="molecule type" value="Genomic_DNA"/>
</dbReference>
<comment type="caution">
    <text evidence="2">The sequence shown here is derived from an EMBL/GenBank/DDBJ whole genome shotgun (WGS) entry which is preliminary data.</text>
</comment>
<accession>A0ABV6BHT1</accession>
<protein>
    <recommendedName>
        <fullName evidence="4">DUF4488 domain-containing protein</fullName>
    </recommendedName>
</protein>
<name>A0ABV6BHT1_9GAMM</name>